<name>A0ABY1RGB4_9MICO</name>
<proteinExistence type="predicted"/>
<evidence type="ECO:0000256" key="1">
    <source>
        <dbReference type="SAM" id="MobiDB-lite"/>
    </source>
</evidence>
<evidence type="ECO:0000313" key="2">
    <source>
        <dbReference type="EMBL" id="SMQ73472.1"/>
    </source>
</evidence>
<gene>
    <name evidence="2" type="ORF">SAMN06295909_3352</name>
</gene>
<evidence type="ECO:0008006" key="4">
    <source>
        <dbReference type="Google" id="ProtNLM"/>
    </source>
</evidence>
<protein>
    <recommendedName>
        <fullName evidence="4">DNA-binding protein</fullName>
    </recommendedName>
</protein>
<evidence type="ECO:0000313" key="3">
    <source>
        <dbReference type="Proteomes" id="UP000194464"/>
    </source>
</evidence>
<dbReference type="Proteomes" id="UP000194464">
    <property type="component" value="Unassembled WGS sequence"/>
</dbReference>
<sequence>MTMTERDAPTNAWVGPLQDGGSMPDAPLPPDVAWELLREALVEDFIDDLPRPVRTAELAARLHVSRASLMTNIRRGNVVANRRAGRWEIDTVASRTYLRSAILSLGERRRALSGVDEDRSATVQLTLSGRASEVLSDLMQDTHLSAPELVAIALDRFRSNPVDAGVGIDGH</sequence>
<organism evidence="2 3">
    <name type="scientific">Plantibacter elymi</name>
    <name type="common">nom. nud.</name>
    <dbReference type="NCBI Taxonomy" id="199708"/>
    <lineage>
        <taxon>Bacteria</taxon>
        <taxon>Bacillati</taxon>
        <taxon>Actinomycetota</taxon>
        <taxon>Actinomycetes</taxon>
        <taxon>Micrococcales</taxon>
        <taxon>Microbacteriaceae</taxon>
        <taxon>Plantibacter</taxon>
    </lineage>
</organism>
<keyword evidence="3" id="KW-1185">Reference proteome</keyword>
<dbReference type="EMBL" id="FXWJ01000005">
    <property type="protein sequence ID" value="SMQ73472.1"/>
    <property type="molecule type" value="Genomic_DNA"/>
</dbReference>
<feature type="region of interest" description="Disordered" evidence="1">
    <location>
        <begin position="1"/>
        <end position="26"/>
    </location>
</feature>
<reference evidence="2 3" key="1">
    <citation type="submission" date="2017-04" db="EMBL/GenBank/DDBJ databases">
        <authorList>
            <person name="Varghese N."/>
            <person name="Submissions S."/>
        </authorList>
    </citation>
    <scope>NUCLEOTIDE SEQUENCE [LARGE SCALE GENOMIC DNA]</scope>
    <source>
        <strain evidence="2 3">VKM Ac-1784</strain>
    </source>
</reference>
<comment type="caution">
    <text evidence="2">The sequence shown here is derived from an EMBL/GenBank/DDBJ whole genome shotgun (WGS) entry which is preliminary data.</text>
</comment>
<dbReference type="RefSeq" id="WP_086474940.1">
    <property type="nucleotide sequence ID" value="NZ_FXWJ01000005.1"/>
</dbReference>
<accession>A0ABY1RGB4</accession>